<dbReference type="EMBL" id="BMIB01000005">
    <property type="protein sequence ID" value="GGH80311.1"/>
    <property type="molecule type" value="Genomic_DNA"/>
</dbReference>
<accession>A0A917J620</accession>
<name>A0A917J620_9BACT</name>
<dbReference type="RefSeq" id="WP_188957875.1">
    <property type="nucleotide sequence ID" value="NZ_BMIB01000005.1"/>
</dbReference>
<reference evidence="1" key="2">
    <citation type="submission" date="2020-09" db="EMBL/GenBank/DDBJ databases">
        <authorList>
            <person name="Sun Q."/>
            <person name="Zhou Y."/>
        </authorList>
    </citation>
    <scope>NUCLEOTIDE SEQUENCE</scope>
    <source>
        <strain evidence="1">CGMCC 1.15290</strain>
    </source>
</reference>
<keyword evidence="2" id="KW-1185">Reference proteome</keyword>
<sequence length="392" mass="44175">MSTQKEYMPVNWVDGMKINKNHFIEQQHATTFQQALGNSGFLNNHNYGLLPADTIRQAGAGIWLNADNQQYIQLRVTSCRAITRGGYSIVIENDTALENSGLAARIPGLSVPFAELAGKQQQYYVVLSVNPYERVASGAANPDEVPARLPYTTPSYALLLLPVEETTIHTLGHFQLPVGKVNVAEQRVMLDEYYIPPAAATAGHAALLEVHAGLEQFFGRMELNAVQIIQKILQKKQQNDLSEPVQRLCEGLLNYLSVEYTRLRLVYLYAPPVEMISSVAGFARVSKNILDWYTGTLREELFNYFSEWCGIKQTELENSITDLCNYKYNHLDIYEGVDKVLTFTTLLLKLFNSLAALDYIGKKKEAGIFVKEQLVVPEEEAQQRKRRSFLAD</sequence>
<evidence type="ECO:0000313" key="2">
    <source>
        <dbReference type="Proteomes" id="UP000627292"/>
    </source>
</evidence>
<gene>
    <name evidence="1" type="ORF">GCM10011379_51000</name>
</gene>
<proteinExistence type="predicted"/>
<comment type="caution">
    <text evidence="1">The sequence shown here is derived from an EMBL/GenBank/DDBJ whole genome shotgun (WGS) entry which is preliminary data.</text>
</comment>
<protein>
    <submittedName>
        <fullName evidence="1">Uncharacterized protein</fullName>
    </submittedName>
</protein>
<evidence type="ECO:0000313" key="1">
    <source>
        <dbReference type="EMBL" id="GGH80311.1"/>
    </source>
</evidence>
<reference evidence="1" key="1">
    <citation type="journal article" date="2014" name="Int. J. Syst. Evol. Microbiol.">
        <title>Complete genome sequence of Corynebacterium casei LMG S-19264T (=DSM 44701T), isolated from a smear-ripened cheese.</title>
        <authorList>
            <consortium name="US DOE Joint Genome Institute (JGI-PGF)"/>
            <person name="Walter F."/>
            <person name="Albersmeier A."/>
            <person name="Kalinowski J."/>
            <person name="Ruckert C."/>
        </authorList>
    </citation>
    <scope>NUCLEOTIDE SEQUENCE</scope>
    <source>
        <strain evidence="1">CGMCC 1.15290</strain>
    </source>
</reference>
<dbReference type="AlphaFoldDB" id="A0A917J620"/>
<dbReference type="Proteomes" id="UP000627292">
    <property type="component" value="Unassembled WGS sequence"/>
</dbReference>
<organism evidence="1 2">
    <name type="scientific">Filimonas zeae</name>
    <dbReference type="NCBI Taxonomy" id="1737353"/>
    <lineage>
        <taxon>Bacteria</taxon>
        <taxon>Pseudomonadati</taxon>
        <taxon>Bacteroidota</taxon>
        <taxon>Chitinophagia</taxon>
        <taxon>Chitinophagales</taxon>
        <taxon>Chitinophagaceae</taxon>
        <taxon>Filimonas</taxon>
    </lineage>
</organism>